<evidence type="ECO:0000313" key="2">
    <source>
        <dbReference type="WBParaSite" id="nRc.2.0.1.t23463-RA"/>
    </source>
</evidence>
<keyword evidence="1" id="KW-1185">Reference proteome</keyword>
<accession>A0A915JAF0</accession>
<proteinExistence type="predicted"/>
<reference evidence="2" key="1">
    <citation type="submission" date="2022-11" db="UniProtKB">
        <authorList>
            <consortium name="WormBaseParasite"/>
        </authorList>
    </citation>
    <scope>IDENTIFICATION</scope>
</reference>
<protein>
    <submittedName>
        <fullName evidence="2">Uncharacterized protein</fullName>
    </submittedName>
</protein>
<dbReference type="Proteomes" id="UP000887565">
    <property type="component" value="Unplaced"/>
</dbReference>
<organism evidence="1 2">
    <name type="scientific">Romanomermis culicivorax</name>
    <name type="common">Nematode worm</name>
    <dbReference type="NCBI Taxonomy" id="13658"/>
    <lineage>
        <taxon>Eukaryota</taxon>
        <taxon>Metazoa</taxon>
        <taxon>Ecdysozoa</taxon>
        <taxon>Nematoda</taxon>
        <taxon>Enoplea</taxon>
        <taxon>Dorylaimia</taxon>
        <taxon>Mermithida</taxon>
        <taxon>Mermithoidea</taxon>
        <taxon>Mermithidae</taxon>
        <taxon>Romanomermis</taxon>
    </lineage>
</organism>
<name>A0A915JAF0_ROMCU</name>
<evidence type="ECO:0000313" key="1">
    <source>
        <dbReference type="Proteomes" id="UP000887565"/>
    </source>
</evidence>
<dbReference type="WBParaSite" id="nRc.2.0.1.t23463-RA">
    <property type="protein sequence ID" value="nRc.2.0.1.t23463-RA"/>
    <property type="gene ID" value="nRc.2.0.1.g23463"/>
</dbReference>
<sequence>MQVATVDVRLRRRGM</sequence>